<dbReference type="PROSITE" id="PS50294">
    <property type="entry name" value="WD_REPEATS_REGION"/>
    <property type="match status" value="1"/>
</dbReference>
<accession>A0ABY2G713</accession>
<evidence type="ECO:0000256" key="2">
    <source>
        <dbReference type="SAM" id="SignalP"/>
    </source>
</evidence>
<organism evidence="3 4">
    <name type="scientific">Meridianimaribacter flavus</name>
    <dbReference type="NCBI Taxonomy" id="571115"/>
    <lineage>
        <taxon>Bacteria</taxon>
        <taxon>Pseudomonadati</taxon>
        <taxon>Bacteroidota</taxon>
        <taxon>Flavobacteriia</taxon>
        <taxon>Flavobacteriales</taxon>
        <taxon>Flavobacteriaceae</taxon>
        <taxon>Meridianimaribacter</taxon>
    </lineage>
</organism>
<dbReference type="Proteomes" id="UP000294930">
    <property type="component" value="Unassembled WGS sequence"/>
</dbReference>
<reference evidence="3 4" key="1">
    <citation type="submission" date="2019-03" db="EMBL/GenBank/DDBJ databases">
        <title>Genomic Encyclopedia of Type Strains, Phase III (KMG-III): the genomes of soil and plant-associated and newly described type strains.</title>
        <authorList>
            <person name="Whitman W."/>
        </authorList>
    </citation>
    <scope>NUCLEOTIDE SEQUENCE [LARGE SCALE GENOMIC DNA]</scope>
    <source>
        <strain evidence="3 4">CGMCC 1.10957</strain>
    </source>
</reference>
<comment type="caution">
    <text evidence="3">The sequence shown here is derived from an EMBL/GenBank/DDBJ whole genome shotgun (WGS) entry which is preliminary data.</text>
</comment>
<name>A0ABY2G713_9FLAO</name>
<evidence type="ECO:0000313" key="3">
    <source>
        <dbReference type="EMBL" id="TDY13597.1"/>
    </source>
</evidence>
<feature type="chain" id="PRO_5047232614" description="WD40 repeat domain-containing protein" evidence="2">
    <location>
        <begin position="20"/>
        <end position="306"/>
    </location>
</feature>
<sequence length="306" mass="35612">MKKFKLIFLFGLIATIAFSQESETVIKTDFGIRDFIVQKDSIIYIKKRNAYLKDIKTKTTKDYFIGGYGLKFLQDNKPNTIITVSNELVNNVSSVRFYDKKKDRFESVFYNDEGKIIDAVILPELNLFILSLISEKIIIVNYSKKPKFLKIAEISLNTFSRKMVYEEGALLYCTDKGKVYKYNINNYQNELIYDGNELITDFFIDGETIFLSTNSGILKKVNIETNKEEQTKISDNFINTFINSKENLVCGSWNGDIYIINKKDLKLKQKLSIHKRSVLKIETQDDSIFYSSSLDKTIKKWYLNQN</sequence>
<dbReference type="SUPFAM" id="SSF50978">
    <property type="entry name" value="WD40 repeat-like"/>
    <property type="match status" value="1"/>
</dbReference>
<dbReference type="RefSeq" id="WP_131506359.1">
    <property type="nucleotide sequence ID" value="NZ_SOQZ01000001.1"/>
</dbReference>
<gene>
    <name evidence="3" type="ORF">A8975_0190</name>
</gene>
<proteinExistence type="predicted"/>
<protein>
    <recommendedName>
        <fullName evidence="5">WD40 repeat domain-containing protein</fullName>
    </recommendedName>
</protein>
<evidence type="ECO:0008006" key="5">
    <source>
        <dbReference type="Google" id="ProtNLM"/>
    </source>
</evidence>
<dbReference type="EMBL" id="SOQZ01000001">
    <property type="protein sequence ID" value="TDY13597.1"/>
    <property type="molecule type" value="Genomic_DNA"/>
</dbReference>
<keyword evidence="2" id="KW-0732">Signal</keyword>
<feature type="signal peptide" evidence="2">
    <location>
        <begin position="1"/>
        <end position="19"/>
    </location>
</feature>
<keyword evidence="1" id="KW-0853">WD repeat</keyword>
<dbReference type="InterPro" id="IPR036322">
    <property type="entry name" value="WD40_repeat_dom_sf"/>
</dbReference>
<dbReference type="InterPro" id="IPR015943">
    <property type="entry name" value="WD40/YVTN_repeat-like_dom_sf"/>
</dbReference>
<keyword evidence="4" id="KW-1185">Reference proteome</keyword>
<evidence type="ECO:0000256" key="1">
    <source>
        <dbReference type="PROSITE-ProRule" id="PRU00221"/>
    </source>
</evidence>
<evidence type="ECO:0000313" key="4">
    <source>
        <dbReference type="Proteomes" id="UP000294930"/>
    </source>
</evidence>
<dbReference type="Gene3D" id="2.130.10.10">
    <property type="entry name" value="YVTN repeat-like/Quinoprotein amine dehydrogenase"/>
    <property type="match status" value="1"/>
</dbReference>